<keyword evidence="4" id="KW-1185">Reference proteome</keyword>
<evidence type="ECO:0000313" key="3">
    <source>
        <dbReference type="EMBL" id="KAB1226686.1"/>
    </source>
</evidence>
<dbReference type="Proteomes" id="UP000516437">
    <property type="component" value="Chromosome 1"/>
</dbReference>
<feature type="compositionally biased region" description="Basic and acidic residues" evidence="2">
    <location>
        <begin position="485"/>
        <end position="505"/>
    </location>
</feature>
<organism evidence="3 4">
    <name type="scientific">Morella rubra</name>
    <name type="common">Chinese bayberry</name>
    <dbReference type="NCBI Taxonomy" id="262757"/>
    <lineage>
        <taxon>Eukaryota</taxon>
        <taxon>Viridiplantae</taxon>
        <taxon>Streptophyta</taxon>
        <taxon>Embryophyta</taxon>
        <taxon>Tracheophyta</taxon>
        <taxon>Spermatophyta</taxon>
        <taxon>Magnoliopsida</taxon>
        <taxon>eudicotyledons</taxon>
        <taxon>Gunneridae</taxon>
        <taxon>Pentapetalae</taxon>
        <taxon>rosids</taxon>
        <taxon>fabids</taxon>
        <taxon>Fagales</taxon>
        <taxon>Myricaceae</taxon>
        <taxon>Morella</taxon>
    </lineage>
</organism>
<reference evidence="3 4" key="1">
    <citation type="journal article" date="2019" name="Plant Biotechnol. J.">
        <title>The red bayberry genome and genetic basis of sex determination.</title>
        <authorList>
            <person name="Jia H.M."/>
            <person name="Jia H.J."/>
            <person name="Cai Q.L."/>
            <person name="Wang Y."/>
            <person name="Zhao H.B."/>
            <person name="Yang W.F."/>
            <person name="Wang G.Y."/>
            <person name="Li Y.H."/>
            <person name="Zhan D.L."/>
            <person name="Shen Y.T."/>
            <person name="Niu Q.F."/>
            <person name="Chang L."/>
            <person name="Qiu J."/>
            <person name="Zhao L."/>
            <person name="Xie H.B."/>
            <person name="Fu W.Y."/>
            <person name="Jin J."/>
            <person name="Li X.W."/>
            <person name="Jiao Y."/>
            <person name="Zhou C.C."/>
            <person name="Tu T."/>
            <person name="Chai C.Y."/>
            <person name="Gao J.L."/>
            <person name="Fan L.J."/>
            <person name="van de Weg E."/>
            <person name="Wang J.Y."/>
            <person name="Gao Z.S."/>
        </authorList>
    </citation>
    <scope>NUCLEOTIDE SEQUENCE [LARGE SCALE GENOMIC DNA]</scope>
    <source>
        <tissue evidence="3">Leaves</tissue>
    </source>
</reference>
<proteinExistence type="predicted"/>
<evidence type="ECO:0000256" key="1">
    <source>
        <dbReference type="SAM" id="Coils"/>
    </source>
</evidence>
<gene>
    <name evidence="3" type="ORF">CJ030_MR1G008465</name>
</gene>
<dbReference type="AlphaFoldDB" id="A0A6A1WQ10"/>
<evidence type="ECO:0000256" key="2">
    <source>
        <dbReference type="SAM" id="MobiDB-lite"/>
    </source>
</evidence>
<name>A0A6A1WQ10_9ROSI</name>
<feature type="coiled-coil region" evidence="1">
    <location>
        <begin position="315"/>
        <end position="342"/>
    </location>
</feature>
<sequence>MDRAFFQPSADKVTDLQLAKYHRPYSIPDSIRMRVPDKNESILSSRPKEFAFYLDFLVAGFRFPFLEERKRKVSSSNQGPDTTTPEIWKDKGPNIIIPEAQKGKVRTPSPLDSDPPYFVGLAQGTTHIRLDPAVSTFHVPQGEGVSDRLGVWLSDPIARLREFVLAELLPNPPHLESIIPTAAHSLTQEESQAAPIHPKHALRSRGNLKITQAKYAEESMDLLERIEQLEQELQIQTACREHEVSEAKKFKEECQILDGQLMRSTMKISEAKAKTNQAIPAHRQLIVDFQAFQEWDKKDKKDLITQVTTKKEAIITQTQRTIDSLQAVITRLNNTNSLLQELISNLEGSVTGLKEEECNLQKSLDLKEESIAFLEGEERHLYGLVKHHEGGIFDLTDKLDEAKHNLQLEIGFSSDHWAQGFFDGFNSLKTALSLRYPRLDYTGISMGSLAATYNQPVSQPGTPAFETPVPFLDPTEIQAGSPSLERIEKEQDLARDNPEEVGKMS</sequence>
<accession>A0A6A1WQ10</accession>
<keyword evidence="1" id="KW-0175">Coiled coil</keyword>
<dbReference type="EMBL" id="RXIC02000019">
    <property type="protein sequence ID" value="KAB1226686.1"/>
    <property type="molecule type" value="Genomic_DNA"/>
</dbReference>
<protein>
    <submittedName>
        <fullName evidence="3">Uncharacterized protein</fullName>
    </submittedName>
</protein>
<comment type="caution">
    <text evidence="3">The sequence shown here is derived from an EMBL/GenBank/DDBJ whole genome shotgun (WGS) entry which is preliminary data.</text>
</comment>
<evidence type="ECO:0000313" key="4">
    <source>
        <dbReference type="Proteomes" id="UP000516437"/>
    </source>
</evidence>
<feature type="region of interest" description="Disordered" evidence="2">
    <location>
        <begin position="461"/>
        <end position="505"/>
    </location>
</feature>